<keyword evidence="5" id="KW-0949">S-adenosyl-L-methionine</keyword>
<dbReference type="InterPro" id="IPR050161">
    <property type="entry name" value="Siro_Cobalamin_biosynth"/>
</dbReference>
<dbReference type="CDD" id="cd11641">
    <property type="entry name" value="Precorrin-4_C11-MT"/>
    <property type="match status" value="1"/>
</dbReference>
<accession>A0A2X0IDT5</accession>
<feature type="domain" description="Tetrapyrrole methylase" evidence="7">
    <location>
        <begin position="9"/>
        <end position="216"/>
    </location>
</feature>
<dbReference type="Gene3D" id="3.40.1010.10">
    <property type="entry name" value="Cobalt-precorrin-4 Transmethylase, Domain 1"/>
    <property type="match status" value="1"/>
</dbReference>
<evidence type="ECO:0000256" key="3">
    <source>
        <dbReference type="ARBA" id="ARBA00022603"/>
    </source>
</evidence>
<comment type="caution">
    <text evidence="8">The sequence shown here is derived from an EMBL/GenBank/DDBJ whole genome shotgun (WGS) entry which is preliminary data.</text>
</comment>
<dbReference type="GO" id="GO:0009236">
    <property type="term" value="P:cobalamin biosynthetic process"/>
    <property type="evidence" value="ECO:0007669"/>
    <property type="project" value="UniProtKB-KW"/>
</dbReference>
<keyword evidence="4 8" id="KW-0808">Transferase</keyword>
<feature type="compositionally biased region" description="Low complexity" evidence="6">
    <location>
        <begin position="277"/>
        <end position="290"/>
    </location>
</feature>
<evidence type="ECO:0000256" key="1">
    <source>
        <dbReference type="ARBA" id="ARBA00005879"/>
    </source>
</evidence>
<dbReference type="AlphaFoldDB" id="A0A2X0IDT5"/>
<evidence type="ECO:0000256" key="5">
    <source>
        <dbReference type="ARBA" id="ARBA00022691"/>
    </source>
</evidence>
<evidence type="ECO:0000256" key="6">
    <source>
        <dbReference type="SAM" id="MobiDB-lite"/>
    </source>
</evidence>
<keyword evidence="3 8" id="KW-0489">Methyltransferase</keyword>
<comment type="similarity">
    <text evidence="1">Belongs to the precorrin methyltransferase family.</text>
</comment>
<dbReference type="GO" id="GO:0046026">
    <property type="term" value="F:precorrin-4 C11-methyltransferase activity"/>
    <property type="evidence" value="ECO:0007669"/>
    <property type="project" value="UniProtKB-EC"/>
</dbReference>
<dbReference type="Gene3D" id="3.30.950.10">
    <property type="entry name" value="Methyltransferase, Cobalt-precorrin-4 Transmethylase, Domain 2"/>
    <property type="match status" value="1"/>
</dbReference>
<dbReference type="InterPro" id="IPR035996">
    <property type="entry name" value="4pyrrol_Methylase_sf"/>
</dbReference>
<gene>
    <name evidence="8" type="primary">cobM</name>
    <name evidence="8" type="ORF">DN069_26190</name>
</gene>
<evidence type="ECO:0000313" key="8">
    <source>
        <dbReference type="EMBL" id="RAG82697.1"/>
    </source>
</evidence>
<reference evidence="8 9" key="1">
    <citation type="submission" date="2018-06" db="EMBL/GenBank/DDBJ databases">
        <title>Streptacidiphilus pinicola sp. nov., isolated from pine grove soil.</title>
        <authorList>
            <person name="Roh S.G."/>
            <person name="Park S."/>
            <person name="Kim M.-K."/>
            <person name="Yun B.-R."/>
            <person name="Park J."/>
            <person name="Kim M.J."/>
            <person name="Kim Y.S."/>
            <person name="Kim S.B."/>
        </authorList>
    </citation>
    <scope>NUCLEOTIDE SEQUENCE [LARGE SCALE GENOMIC DNA]</scope>
    <source>
        <strain evidence="8 9">MMS16-CNU450</strain>
    </source>
</reference>
<evidence type="ECO:0000256" key="4">
    <source>
        <dbReference type="ARBA" id="ARBA00022679"/>
    </source>
</evidence>
<dbReference type="PANTHER" id="PTHR45790">
    <property type="entry name" value="SIROHEME SYNTHASE-RELATED"/>
    <property type="match status" value="1"/>
</dbReference>
<dbReference type="OrthoDB" id="9815856at2"/>
<dbReference type="Pfam" id="PF00590">
    <property type="entry name" value="TP_methylase"/>
    <property type="match status" value="1"/>
</dbReference>
<keyword evidence="2" id="KW-0169">Cobalamin biosynthesis</keyword>
<dbReference type="PANTHER" id="PTHR45790:SF4">
    <property type="entry name" value="COBALT-PRECORRIN-4 C(11)-METHYLTRANSFERASE"/>
    <property type="match status" value="1"/>
</dbReference>
<dbReference type="SUPFAM" id="SSF53790">
    <property type="entry name" value="Tetrapyrrole methylase"/>
    <property type="match status" value="1"/>
</dbReference>
<feature type="region of interest" description="Disordered" evidence="6">
    <location>
        <begin position="259"/>
        <end position="324"/>
    </location>
</feature>
<proteinExistence type="inferred from homology"/>
<dbReference type="EC" id="2.1.1.133" evidence="8"/>
<protein>
    <submittedName>
        <fullName evidence="8">Precorrin-4 C(11)-methyltransferase</fullName>
        <ecNumber evidence="8">2.1.1.133</ecNumber>
    </submittedName>
</protein>
<sequence length="324" mass="34401">MTTESVQGKVTFVGAGPGAADLLTFRAARAIAEADVVIWAASLVQEEVLQHAREGAEILDSSLIPMEAVLDVYERAAQDGTKVARIHSGDPSLWGAVQEQLERCRTLGLETEIIPGVSSFSAVAALAQRELTVPEVAQSVILTRLGGGKTPMPPGEEVREFARHGTTMAIFLSAARSKQLVEELLEGGYAPETPVVVAHQATWPEELLLTCTIATLEATVKEHKLWKHTLFLVGPALGAHGTRSHLYHPGHFHTFRKADRAARRQLRTGGANESGQAAERGPEPSAAAEAPADRAKRPALRAVRADESGSGRTAGPAGPGHDHG</sequence>
<dbReference type="NCBIfam" id="TIGR01465">
    <property type="entry name" value="cobM_cbiF"/>
    <property type="match status" value="1"/>
</dbReference>
<evidence type="ECO:0000256" key="2">
    <source>
        <dbReference type="ARBA" id="ARBA00022573"/>
    </source>
</evidence>
<organism evidence="8 9">
    <name type="scientific">Streptacidiphilus pinicola</name>
    <dbReference type="NCBI Taxonomy" id="2219663"/>
    <lineage>
        <taxon>Bacteria</taxon>
        <taxon>Bacillati</taxon>
        <taxon>Actinomycetota</taxon>
        <taxon>Actinomycetes</taxon>
        <taxon>Kitasatosporales</taxon>
        <taxon>Streptomycetaceae</taxon>
        <taxon>Streptacidiphilus</taxon>
    </lineage>
</organism>
<dbReference type="InterPro" id="IPR006362">
    <property type="entry name" value="Cbl_synth_CobM/CibF"/>
</dbReference>
<dbReference type="InterPro" id="IPR000878">
    <property type="entry name" value="4pyrrol_Mease"/>
</dbReference>
<evidence type="ECO:0000259" key="7">
    <source>
        <dbReference type="Pfam" id="PF00590"/>
    </source>
</evidence>
<dbReference type="InterPro" id="IPR014776">
    <property type="entry name" value="4pyrrole_Mease_sub2"/>
</dbReference>
<keyword evidence="9" id="KW-1185">Reference proteome</keyword>
<dbReference type="InterPro" id="IPR014777">
    <property type="entry name" value="4pyrrole_Mease_sub1"/>
</dbReference>
<dbReference type="EMBL" id="QKYN01000109">
    <property type="protein sequence ID" value="RAG82697.1"/>
    <property type="molecule type" value="Genomic_DNA"/>
</dbReference>
<evidence type="ECO:0000313" key="9">
    <source>
        <dbReference type="Proteomes" id="UP000248889"/>
    </source>
</evidence>
<name>A0A2X0IDT5_9ACTN</name>
<dbReference type="GO" id="GO:0032259">
    <property type="term" value="P:methylation"/>
    <property type="evidence" value="ECO:0007669"/>
    <property type="project" value="UniProtKB-KW"/>
</dbReference>
<dbReference type="Proteomes" id="UP000248889">
    <property type="component" value="Unassembled WGS sequence"/>
</dbReference>